<evidence type="ECO:0000256" key="1">
    <source>
        <dbReference type="ARBA" id="ARBA00001947"/>
    </source>
</evidence>
<dbReference type="AlphaFoldDB" id="A0A833DU48"/>
<accession>A0A833DU48</accession>
<sequence length="225" mass="25449">MMLVSGYSTLIRVLTFVLGVLDTNTYLIYDDVTRDAVVIDPAEESRDVVEWVHRLGLRVRAIIATHGHFDHVLGVDYLRSELGTEFYMHRDDVWIARESMEWLRIWGLEPREAPKPDILIDSDTVLELGSLRLQLLHTPGHTPGSMCIYIDSDRTLFSGDTLFSGTVGRTDLPGGSWKDLVNSLRKIFTTLPSETLVYPGHGPSTTLKREQRANPFVEDALRGLR</sequence>
<dbReference type="Pfam" id="PF00753">
    <property type="entry name" value="Lactamase_B"/>
    <property type="match status" value="1"/>
</dbReference>
<dbReference type="PANTHER" id="PTHR46233">
    <property type="entry name" value="HYDROXYACYLGLUTATHIONE HYDROLASE GLOC"/>
    <property type="match status" value="1"/>
</dbReference>
<comment type="cofactor">
    <cofactor evidence="1">
        <name>Zn(2+)</name>
        <dbReference type="ChEBI" id="CHEBI:29105"/>
    </cofactor>
</comment>
<feature type="domain" description="Metallo-beta-lactamase" evidence="5">
    <location>
        <begin position="22"/>
        <end position="201"/>
    </location>
</feature>
<evidence type="ECO:0000256" key="2">
    <source>
        <dbReference type="ARBA" id="ARBA00022723"/>
    </source>
</evidence>
<dbReference type="InterPro" id="IPR036866">
    <property type="entry name" value="RibonucZ/Hydroxyglut_hydro"/>
</dbReference>
<dbReference type="EMBL" id="DQTV01000041">
    <property type="protein sequence ID" value="HIP56839.1"/>
    <property type="molecule type" value="Genomic_DNA"/>
</dbReference>
<reference evidence="6" key="1">
    <citation type="journal article" date="2020" name="ISME J.">
        <title>Gammaproteobacteria mediating utilization of methyl-, sulfur- and petroleum organic compounds in deep ocean hydrothermal plumes.</title>
        <authorList>
            <person name="Zhou Z."/>
            <person name="Liu Y."/>
            <person name="Pan J."/>
            <person name="Cron B.R."/>
            <person name="Toner B.M."/>
            <person name="Anantharaman K."/>
            <person name="Breier J.A."/>
            <person name="Dick G.J."/>
            <person name="Li M."/>
        </authorList>
    </citation>
    <scope>NUCLEOTIDE SEQUENCE</scope>
    <source>
        <strain evidence="6">SZUA-1435</strain>
    </source>
</reference>
<dbReference type="InterPro" id="IPR001279">
    <property type="entry name" value="Metallo-B-lactamas"/>
</dbReference>
<evidence type="ECO:0000256" key="4">
    <source>
        <dbReference type="ARBA" id="ARBA00022833"/>
    </source>
</evidence>
<dbReference type="GO" id="GO:0046872">
    <property type="term" value="F:metal ion binding"/>
    <property type="evidence" value="ECO:0007669"/>
    <property type="project" value="UniProtKB-KW"/>
</dbReference>
<dbReference type="PANTHER" id="PTHR46233:SF3">
    <property type="entry name" value="HYDROXYACYLGLUTATHIONE HYDROLASE GLOC"/>
    <property type="match status" value="1"/>
</dbReference>
<dbReference type="InterPro" id="IPR051453">
    <property type="entry name" value="MBL_Glyoxalase_II"/>
</dbReference>
<dbReference type="Gene3D" id="3.60.15.10">
    <property type="entry name" value="Ribonuclease Z/Hydroxyacylglutathione hydrolase-like"/>
    <property type="match status" value="1"/>
</dbReference>
<proteinExistence type="predicted"/>
<gene>
    <name evidence="6" type="ORF">EYH02_02050</name>
</gene>
<name>A0A833DU48_9CREN</name>
<evidence type="ECO:0000256" key="3">
    <source>
        <dbReference type="ARBA" id="ARBA00022801"/>
    </source>
</evidence>
<comment type="caution">
    <text evidence="6">The sequence shown here is derived from an EMBL/GenBank/DDBJ whole genome shotgun (WGS) entry which is preliminary data.</text>
</comment>
<dbReference type="CDD" id="cd06262">
    <property type="entry name" value="metallo-hydrolase-like_MBL-fold"/>
    <property type="match status" value="1"/>
</dbReference>
<evidence type="ECO:0000313" key="6">
    <source>
        <dbReference type="EMBL" id="HIP56839.1"/>
    </source>
</evidence>
<dbReference type="SMART" id="SM00849">
    <property type="entry name" value="Lactamase_B"/>
    <property type="match status" value="1"/>
</dbReference>
<protein>
    <submittedName>
        <fullName evidence="6">MBL fold metallo-hydrolase</fullName>
    </submittedName>
</protein>
<dbReference type="GO" id="GO:0016787">
    <property type="term" value="F:hydrolase activity"/>
    <property type="evidence" value="ECO:0007669"/>
    <property type="project" value="UniProtKB-KW"/>
</dbReference>
<organism evidence="6 7">
    <name type="scientific">Ignisphaera aggregans</name>
    <dbReference type="NCBI Taxonomy" id="334771"/>
    <lineage>
        <taxon>Archaea</taxon>
        <taxon>Thermoproteota</taxon>
        <taxon>Thermoprotei</taxon>
        <taxon>Desulfurococcales</taxon>
        <taxon>Desulfurococcaceae</taxon>
        <taxon>Ignisphaera</taxon>
    </lineage>
</organism>
<dbReference type="Proteomes" id="UP000605805">
    <property type="component" value="Unassembled WGS sequence"/>
</dbReference>
<evidence type="ECO:0000259" key="5">
    <source>
        <dbReference type="SMART" id="SM00849"/>
    </source>
</evidence>
<evidence type="ECO:0000313" key="7">
    <source>
        <dbReference type="Proteomes" id="UP000605805"/>
    </source>
</evidence>
<keyword evidence="2" id="KW-0479">Metal-binding</keyword>
<dbReference type="SUPFAM" id="SSF56281">
    <property type="entry name" value="Metallo-hydrolase/oxidoreductase"/>
    <property type="match status" value="1"/>
</dbReference>
<keyword evidence="4" id="KW-0862">Zinc</keyword>
<keyword evidence="3 6" id="KW-0378">Hydrolase</keyword>